<evidence type="ECO:0000256" key="4">
    <source>
        <dbReference type="ARBA" id="ARBA00023204"/>
    </source>
</evidence>
<reference evidence="7 8" key="1">
    <citation type="submission" date="2019-06" db="EMBL/GenBank/DDBJ databases">
        <title>Whole genome shotgun sequence of Glutamicibacter uratoxydans NBRC 15515.</title>
        <authorList>
            <person name="Hosoyama A."/>
            <person name="Uohara A."/>
            <person name="Ohji S."/>
            <person name="Ichikawa N."/>
        </authorList>
    </citation>
    <scope>NUCLEOTIDE SEQUENCE [LARGE SCALE GENOMIC DNA]</scope>
    <source>
        <strain evidence="7 8">NBRC 15515</strain>
    </source>
</reference>
<dbReference type="GO" id="GO:0005737">
    <property type="term" value="C:cytoplasm"/>
    <property type="evidence" value="ECO:0007669"/>
    <property type="project" value="TreeGrafter"/>
</dbReference>
<dbReference type="GO" id="GO:0032993">
    <property type="term" value="C:protein-DNA complex"/>
    <property type="evidence" value="ECO:0007669"/>
    <property type="project" value="TreeGrafter"/>
</dbReference>
<dbReference type="Proteomes" id="UP000316612">
    <property type="component" value="Unassembled WGS sequence"/>
</dbReference>
<dbReference type="Pfam" id="PF06029">
    <property type="entry name" value="AlkA_N"/>
    <property type="match status" value="1"/>
</dbReference>
<dbReference type="GO" id="GO:0008725">
    <property type="term" value="F:DNA-3-methyladenine glycosylase activity"/>
    <property type="evidence" value="ECO:0007669"/>
    <property type="project" value="TreeGrafter"/>
</dbReference>
<dbReference type="Gene3D" id="3.30.310.20">
    <property type="entry name" value="DNA-3-methyladenine glycosylase AlkA, N-terminal domain"/>
    <property type="match status" value="1"/>
</dbReference>
<dbReference type="GO" id="GO:0006285">
    <property type="term" value="P:base-excision repair, AP site formation"/>
    <property type="evidence" value="ECO:0007669"/>
    <property type="project" value="TreeGrafter"/>
</dbReference>
<dbReference type="SUPFAM" id="SSF48150">
    <property type="entry name" value="DNA-glycosylase"/>
    <property type="match status" value="1"/>
</dbReference>
<dbReference type="GO" id="GO:0032131">
    <property type="term" value="F:alkylated DNA binding"/>
    <property type="evidence" value="ECO:0007669"/>
    <property type="project" value="TreeGrafter"/>
</dbReference>
<evidence type="ECO:0000256" key="3">
    <source>
        <dbReference type="ARBA" id="ARBA00022763"/>
    </source>
</evidence>
<comment type="caution">
    <text evidence="7">The sequence shown here is derived from an EMBL/GenBank/DDBJ whole genome shotgun (WGS) entry which is preliminary data.</text>
</comment>
<evidence type="ECO:0000259" key="6">
    <source>
        <dbReference type="SMART" id="SM01009"/>
    </source>
</evidence>
<gene>
    <name evidence="7" type="ORF">AUR04nite_16510</name>
</gene>
<dbReference type="AlphaFoldDB" id="A0A4Y4DLC8"/>
<dbReference type="SMART" id="SM00478">
    <property type="entry name" value="ENDO3c"/>
    <property type="match status" value="1"/>
</dbReference>
<dbReference type="EC" id="3.2.2.21" evidence="2"/>
<keyword evidence="3" id="KW-0227">DNA damage</keyword>
<dbReference type="InterPro" id="IPR011257">
    <property type="entry name" value="DNA_glycosylase"/>
</dbReference>
<name>A0A4Y4DLC8_GLUUR</name>
<evidence type="ECO:0000313" key="7">
    <source>
        <dbReference type="EMBL" id="GED06119.1"/>
    </source>
</evidence>
<dbReference type="PANTHER" id="PTHR43003:SF13">
    <property type="entry name" value="DNA-3-METHYLADENINE GLYCOSYLASE 2"/>
    <property type="match status" value="1"/>
</dbReference>
<dbReference type="EMBL" id="BJNY01000008">
    <property type="protein sequence ID" value="GED06119.1"/>
    <property type="molecule type" value="Genomic_DNA"/>
</dbReference>
<accession>A0A4Y4DLC8</accession>
<dbReference type="InterPro" id="IPR051912">
    <property type="entry name" value="Alkylbase_DNA_Glycosylase/TA"/>
</dbReference>
<evidence type="ECO:0000259" key="5">
    <source>
        <dbReference type="SMART" id="SM00478"/>
    </source>
</evidence>
<dbReference type="OrthoDB" id="9811249at2"/>
<feature type="domain" description="HhH-GPD" evidence="5">
    <location>
        <begin position="137"/>
        <end position="312"/>
    </location>
</feature>
<protein>
    <recommendedName>
        <fullName evidence="2">DNA-3-methyladenine glycosylase II</fullName>
        <ecNumber evidence="2">3.2.2.21</ecNumber>
    </recommendedName>
</protein>
<dbReference type="InterPro" id="IPR037046">
    <property type="entry name" value="AlkA_N_sf"/>
</dbReference>
<sequence>MILALDELIRAPFDAAGIFSFFAARAVPGVESVQLGDPRRLRYARTLRLPGGPSACEITALQVPEGSRLQVRLELAAAEDEALALWLVRRLLDLDAPAEQIDAELAEAGLADAVRRTPGIRVPGAVDPQEIVIRAIIGQQISVKAATTHLGRLSAAVSTVCTSRFAGLDRLFPDAGQIAGGVPVPDAHEALDPDRVLRLPRRSIAAVAGTARALELGELQVGFGSDPAALRAALLDTAGIGPWTAAYIGMRVLGDADAWLPRDVALASGAARLGLIDRQLGAAQRHRVLEEYAQRWAPWRSYAAMHLWQAAGTLE</sequence>
<dbReference type="CDD" id="cd00056">
    <property type="entry name" value="ENDO3c"/>
    <property type="match status" value="1"/>
</dbReference>
<dbReference type="SMART" id="SM01009">
    <property type="entry name" value="AlkA_N"/>
    <property type="match status" value="1"/>
</dbReference>
<dbReference type="InterPro" id="IPR023170">
    <property type="entry name" value="HhH_base_excis_C"/>
</dbReference>
<evidence type="ECO:0000256" key="2">
    <source>
        <dbReference type="ARBA" id="ARBA00012000"/>
    </source>
</evidence>
<dbReference type="InterPro" id="IPR010316">
    <property type="entry name" value="AlkA_N"/>
</dbReference>
<dbReference type="PANTHER" id="PTHR43003">
    <property type="entry name" value="DNA-3-METHYLADENINE GLYCOSYLASE"/>
    <property type="match status" value="1"/>
</dbReference>
<evidence type="ECO:0000313" key="8">
    <source>
        <dbReference type="Proteomes" id="UP000316612"/>
    </source>
</evidence>
<dbReference type="GO" id="GO:0006307">
    <property type="term" value="P:DNA alkylation repair"/>
    <property type="evidence" value="ECO:0007669"/>
    <property type="project" value="TreeGrafter"/>
</dbReference>
<dbReference type="SUPFAM" id="SSF55945">
    <property type="entry name" value="TATA-box binding protein-like"/>
    <property type="match status" value="1"/>
</dbReference>
<feature type="domain" description="DNA-3-methyladenine glycosylase AlkA N-terminal" evidence="6">
    <location>
        <begin position="2"/>
        <end position="127"/>
    </location>
</feature>
<organism evidence="7 8">
    <name type="scientific">Glutamicibacter uratoxydans</name>
    <name type="common">Arthrobacter uratoxydans</name>
    <dbReference type="NCBI Taxonomy" id="43667"/>
    <lineage>
        <taxon>Bacteria</taxon>
        <taxon>Bacillati</taxon>
        <taxon>Actinomycetota</taxon>
        <taxon>Actinomycetes</taxon>
        <taxon>Micrococcales</taxon>
        <taxon>Micrococcaceae</taxon>
        <taxon>Glutamicibacter</taxon>
    </lineage>
</organism>
<evidence type="ECO:0000256" key="1">
    <source>
        <dbReference type="ARBA" id="ARBA00000086"/>
    </source>
</evidence>
<dbReference type="Gene3D" id="1.10.340.30">
    <property type="entry name" value="Hypothetical protein, domain 2"/>
    <property type="match status" value="1"/>
</dbReference>
<comment type="catalytic activity">
    <reaction evidence="1">
        <text>Hydrolysis of alkylated DNA, releasing 3-methyladenine, 3-methylguanine, 7-methylguanine and 7-methyladenine.</text>
        <dbReference type="EC" id="3.2.2.21"/>
    </reaction>
</comment>
<keyword evidence="4" id="KW-0234">DNA repair</keyword>
<dbReference type="InterPro" id="IPR003265">
    <property type="entry name" value="HhH-GPD_domain"/>
</dbReference>
<dbReference type="Gene3D" id="1.10.1670.10">
    <property type="entry name" value="Helix-hairpin-Helix base-excision DNA repair enzymes (C-terminal)"/>
    <property type="match status" value="1"/>
</dbReference>
<proteinExistence type="predicted"/>
<keyword evidence="8" id="KW-1185">Reference proteome</keyword>
<dbReference type="GO" id="GO:0043916">
    <property type="term" value="F:DNA-7-methylguanine glycosylase activity"/>
    <property type="evidence" value="ECO:0007669"/>
    <property type="project" value="TreeGrafter"/>
</dbReference>